<protein>
    <submittedName>
        <fullName evidence="4">Hsp20/alpha crystallin family protein</fullName>
    </submittedName>
</protein>
<organism evidence="4 5">
    <name type="scientific">Fulvivirga kasyanovii</name>
    <dbReference type="NCBI Taxonomy" id="396812"/>
    <lineage>
        <taxon>Bacteria</taxon>
        <taxon>Pseudomonadati</taxon>
        <taxon>Bacteroidota</taxon>
        <taxon>Cytophagia</taxon>
        <taxon>Cytophagales</taxon>
        <taxon>Fulvivirgaceae</taxon>
        <taxon>Fulvivirga</taxon>
    </lineage>
</organism>
<name>A0ABW9RV15_9BACT</name>
<dbReference type="PROSITE" id="PS01031">
    <property type="entry name" value="SHSP"/>
    <property type="match status" value="1"/>
</dbReference>
<dbReference type="InterPro" id="IPR002068">
    <property type="entry name" value="A-crystallin/Hsp20_dom"/>
</dbReference>
<comment type="similarity">
    <text evidence="1 2">Belongs to the small heat shock protein (HSP20) family.</text>
</comment>
<evidence type="ECO:0000259" key="3">
    <source>
        <dbReference type="PROSITE" id="PS01031"/>
    </source>
</evidence>
<dbReference type="Proteomes" id="UP000798808">
    <property type="component" value="Unassembled WGS sequence"/>
</dbReference>
<dbReference type="SUPFAM" id="SSF49764">
    <property type="entry name" value="HSP20-like chaperones"/>
    <property type="match status" value="1"/>
</dbReference>
<reference evidence="4 5" key="1">
    <citation type="submission" date="2019-02" db="EMBL/GenBank/DDBJ databases">
        <authorList>
            <person name="Goldberg S.R."/>
            <person name="Haltli B.A."/>
            <person name="Correa H."/>
            <person name="Russell K.G."/>
        </authorList>
    </citation>
    <scope>NUCLEOTIDE SEQUENCE [LARGE SCALE GENOMIC DNA]</scope>
    <source>
        <strain evidence="4 5">JCM 16186</strain>
    </source>
</reference>
<dbReference type="InterPro" id="IPR031107">
    <property type="entry name" value="Small_HSP"/>
</dbReference>
<dbReference type="RefSeq" id="WP_155174101.1">
    <property type="nucleotide sequence ID" value="NZ_BAAAFL010000012.1"/>
</dbReference>
<dbReference type="Pfam" id="PF00011">
    <property type="entry name" value="HSP20"/>
    <property type="match status" value="1"/>
</dbReference>
<evidence type="ECO:0000313" key="5">
    <source>
        <dbReference type="Proteomes" id="UP000798808"/>
    </source>
</evidence>
<accession>A0ABW9RV15</accession>
<evidence type="ECO:0000313" key="4">
    <source>
        <dbReference type="EMBL" id="MTI27094.1"/>
    </source>
</evidence>
<gene>
    <name evidence="4" type="ORF">E1163_19215</name>
</gene>
<sequence>MDLFKWTKNIKPKFPNVVEKFFGKKIDDQASGTEAIASVPSVNINDKGKSFEVSVAVPGMNKKDIKLEVRDNCLVIFSEKQYEKEENEGNWMRREYGYTSFQRMFQLPENANPDEIDASMKNGVLKIKVGKVKGQENSKKAIEIK</sequence>
<proteinExistence type="inferred from homology"/>
<dbReference type="Gene3D" id="2.60.40.790">
    <property type="match status" value="1"/>
</dbReference>
<keyword evidence="5" id="KW-1185">Reference proteome</keyword>
<evidence type="ECO:0000256" key="2">
    <source>
        <dbReference type="RuleBase" id="RU003616"/>
    </source>
</evidence>
<dbReference type="CDD" id="cd06464">
    <property type="entry name" value="ACD_sHsps-like"/>
    <property type="match status" value="1"/>
</dbReference>
<comment type="caution">
    <text evidence="4">The sequence shown here is derived from an EMBL/GenBank/DDBJ whole genome shotgun (WGS) entry which is preliminary data.</text>
</comment>
<dbReference type="EMBL" id="SMLW01000612">
    <property type="protein sequence ID" value="MTI27094.1"/>
    <property type="molecule type" value="Genomic_DNA"/>
</dbReference>
<feature type="domain" description="SHSP" evidence="3">
    <location>
        <begin position="33"/>
        <end position="145"/>
    </location>
</feature>
<dbReference type="PANTHER" id="PTHR11527">
    <property type="entry name" value="HEAT-SHOCK PROTEIN 20 FAMILY MEMBER"/>
    <property type="match status" value="1"/>
</dbReference>
<evidence type="ECO:0000256" key="1">
    <source>
        <dbReference type="PROSITE-ProRule" id="PRU00285"/>
    </source>
</evidence>
<dbReference type="InterPro" id="IPR008978">
    <property type="entry name" value="HSP20-like_chaperone"/>
</dbReference>